<protein>
    <submittedName>
        <fullName evidence="2">Uncharacterized protein</fullName>
    </submittedName>
</protein>
<evidence type="ECO:0000256" key="1">
    <source>
        <dbReference type="SAM" id="Phobius"/>
    </source>
</evidence>
<dbReference type="AlphaFoldDB" id="A0A7G9YFW1"/>
<gene>
    <name evidence="2" type="ORF">EAHOLGKO_00006</name>
</gene>
<keyword evidence="1" id="KW-0812">Transmembrane</keyword>
<organism evidence="2">
    <name type="scientific">Candidatus Methanogaster sp. ANME-2c ERB4</name>
    <dbReference type="NCBI Taxonomy" id="2759911"/>
    <lineage>
        <taxon>Archaea</taxon>
        <taxon>Methanobacteriati</taxon>
        <taxon>Methanobacteriota</taxon>
        <taxon>Stenosarchaea group</taxon>
        <taxon>Methanomicrobia</taxon>
        <taxon>Methanosarcinales</taxon>
        <taxon>ANME-2 cluster</taxon>
        <taxon>Candidatus Methanogasteraceae</taxon>
        <taxon>Candidatus Methanogaster</taxon>
    </lineage>
</organism>
<keyword evidence="1" id="KW-0472">Membrane</keyword>
<evidence type="ECO:0000313" key="2">
    <source>
        <dbReference type="EMBL" id="QNO46895.1"/>
    </source>
</evidence>
<name>A0A7G9YFW1_9EURY</name>
<feature type="transmembrane region" description="Helical" evidence="1">
    <location>
        <begin position="48"/>
        <end position="72"/>
    </location>
</feature>
<reference evidence="2" key="1">
    <citation type="submission" date="2020-06" db="EMBL/GenBank/DDBJ databases">
        <title>Unique genomic features of the anaerobic methanotrophic archaea.</title>
        <authorList>
            <person name="Chadwick G.L."/>
            <person name="Skennerton C.T."/>
            <person name="Laso-Perez R."/>
            <person name="Leu A.O."/>
            <person name="Speth D.R."/>
            <person name="Yu H."/>
            <person name="Morgan-Lang C."/>
            <person name="Hatzenpichler R."/>
            <person name="Goudeau D."/>
            <person name="Malmstrom R."/>
            <person name="Brazelton W.J."/>
            <person name="Woyke T."/>
            <person name="Hallam S.J."/>
            <person name="Tyson G.W."/>
            <person name="Wegener G."/>
            <person name="Boetius A."/>
            <person name="Orphan V."/>
        </authorList>
    </citation>
    <scope>NUCLEOTIDE SEQUENCE</scope>
</reference>
<feature type="transmembrane region" description="Helical" evidence="1">
    <location>
        <begin position="20"/>
        <end position="42"/>
    </location>
</feature>
<keyword evidence="1" id="KW-1133">Transmembrane helix</keyword>
<sequence length="80" mass="8498">MGKRGRFAKVSKKEKTMDQLLDFTGNIAAALGILVCLVAGASRLTGSYYVLGYEAITLFTGGIALMVMACLAKLHRLSAT</sequence>
<accession>A0A7G9YFW1</accession>
<proteinExistence type="predicted"/>
<dbReference type="EMBL" id="MT631231">
    <property type="protein sequence ID" value="QNO46895.1"/>
    <property type="molecule type" value="Genomic_DNA"/>
</dbReference>